<proteinExistence type="predicted"/>
<organism evidence="1 2">
    <name type="scientific">Parathielavia hyrcaniae</name>
    <dbReference type="NCBI Taxonomy" id="113614"/>
    <lineage>
        <taxon>Eukaryota</taxon>
        <taxon>Fungi</taxon>
        <taxon>Dikarya</taxon>
        <taxon>Ascomycota</taxon>
        <taxon>Pezizomycotina</taxon>
        <taxon>Sordariomycetes</taxon>
        <taxon>Sordariomycetidae</taxon>
        <taxon>Sordariales</taxon>
        <taxon>Chaetomiaceae</taxon>
        <taxon>Parathielavia</taxon>
    </lineage>
</organism>
<gene>
    <name evidence="1" type="ORF">N658DRAFT_137397</name>
</gene>
<dbReference type="EMBL" id="MU863625">
    <property type="protein sequence ID" value="KAK4105904.1"/>
    <property type="molecule type" value="Genomic_DNA"/>
</dbReference>
<reference evidence="1" key="1">
    <citation type="journal article" date="2023" name="Mol. Phylogenet. Evol.">
        <title>Genome-scale phylogeny and comparative genomics of the fungal order Sordariales.</title>
        <authorList>
            <person name="Hensen N."/>
            <person name="Bonometti L."/>
            <person name="Westerberg I."/>
            <person name="Brannstrom I.O."/>
            <person name="Guillou S."/>
            <person name="Cros-Aarteil S."/>
            <person name="Calhoun S."/>
            <person name="Haridas S."/>
            <person name="Kuo A."/>
            <person name="Mondo S."/>
            <person name="Pangilinan J."/>
            <person name="Riley R."/>
            <person name="LaButti K."/>
            <person name="Andreopoulos B."/>
            <person name="Lipzen A."/>
            <person name="Chen C."/>
            <person name="Yan M."/>
            <person name="Daum C."/>
            <person name="Ng V."/>
            <person name="Clum A."/>
            <person name="Steindorff A."/>
            <person name="Ohm R.A."/>
            <person name="Martin F."/>
            <person name="Silar P."/>
            <person name="Natvig D.O."/>
            <person name="Lalanne C."/>
            <person name="Gautier V."/>
            <person name="Ament-Velasquez S.L."/>
            <person name="Kruys A."/>
            <person name="Hutchinson M.I."/>
            <person name="Powell A.J."/>
            <person name="Barry K."/>
            <person name="Miller A.N."/>
            <person name="Grigoriev I.V."/>
            <person name="Debuchy R."/>
            <person name="Gladieux P."/>
            <person name="Hiltunen Thoren M."/>
            <person name="Johannesson H."/>
        </authorList>
    </citation>
    <scope>NUCLEOTIDE SEQUENCE</scope>
    <source>
        <strain evidence="1">CBS 757.83</strain>
    </source>
</reference>
<protein>
    <submittedName>
        <fullName evidence="1">Uncharacterized protein</fullName>
    </submittedName>
</protein>
<evidence type="ECO:0000313" key="1">
    <source>
        <dbReference type="EMBL" id="KAK4105904.1"/>
    </source>
</evidence>
<evidence type="ECO:0000313" key="2">
    <source>
        <dbReference type="Proteomes" id="UP001305647"/>
    </source>
</evidence>
<keyword evidence="2" id="KW-1185">Reference proteome</keyword>
<sequence length="105" mass="11429">MKSLRFSTIGKVPSYGRYSLIDSNRFQPSVHLYLSILWLLVAVSWILQQCCATLQAALNPHNLALLSLLQQHVGCTQLSADSQLLHPCGGKVTSIHPASSTCAPL</sequence>
<name>A0AAN6QBU7_9PEZI</name>
<dbReference type="AlphaFoldDB" id="A0AAN6QBU7"/>
<reference evidence="1" key="2">
    <citation type="submission" date="2023-05" db="EMBL/GenBank/DDBJ databases">
        <authorList>
            <consortium name="Lawrence Berkeley National Laboratory"/>
            <person name="Steindorff A."/>
            <person name="Hensen N."/>
            <person name="Bonometti L."/>
            <person name="Westerberg I."/>
            <person name="Brannstrom I.O."/>
            <person name="Guillou S."/>
            <person name="Cros-Aarteil S."/>
            <person name="Calhoun S."/>
            <person name="Haridas S."/>
            <person name="Kuo A."/>
            <person name="Mondo S."/>
            <person name="Pangilinan J."/>
            <person name="Riley R."/>
            <person name="Labutti K."/>
            <person name="Andreopoulos B."/>
            <person name="Lipzen A."/>
            <person name="Chen C."/>
            <person name="Yanf M."/>
            <person name="Daum C."/>
            <person name="Ng V."/>
            <person name="Clum A."/>
            <person name="Ohm R."/>
            <person name="Martin F."/>
            <person name="Silar P."/>
            <person name="Natvig D."/>
            <person name="Lalanne C."/>
            <person name="Gautier V."/>
            <person name="Ament-Velasquez S.L."/>
            <person name="Kruys A."/>
            <person name="Hutchinson M.I."/>
            <person name="Powell A.J."/>
            <person name="Barry K."/>
            <person name="Miller A.N."/>
            <person name="Grigoriev I.V."/>
            <person name="Debuchy R."/>
            <person name="Gladieux P."/>
            <person name="Thoren M.H."/>
            <person name="Johannesson H."/>
        </authorList>
    </citation>
    <scope>NUCLEOTIDE SEQUENCE</scope>
    <source>
        <strain evidence="1">CBS 757.83</strain>
    </source>
</reference>
<dbReference type="Proteomes" id="UP001305647">
    <property type="component" value="Unassembled WGS sequence"/>
</dbReference>
<comment type="caution">
    <text evidence="1">The sequence shown here is derived from an EMBL/GenBank/DDBJ whole genome shotgun (WGS) entry which is preliminary data.</text>
</comment>
<accession>A0AAN6QBU7</accession>